<name>A0ACB8BN25_9AGAM</name>
<protein>
    <submittedName>
        <fullName evidence="1">Phosphoglycerate mutase-like protein</fullName>
    </submittedName>
</protein>
<accession>A0ACB8BN25</accession>
<comment type="caution">
    <text evidence="1">The sequence shown here is derived from an EMBL/GenBank/DDBJ whole genome shotgun (WGS) entry which is preliminary data.</text>
</comment>
<proteinExistence type="predicted"/>
<gene>
    <name evidence="1" type="ORF">BV22DRAFT_1111834</name>
</gene>
<dbReference type="EMBL" id="MU266386">
    <property type="protein sequence ID" value="KAH7926267.1"/>
    <property type="molecule type" value="Genomic_DNA"/>
</dbReference>
<organism evidence="1 2">
    <name type="scientific">Leucogyrophana mollusca</name>
    <dbReference type="NCBI Taxonomy" id="85980"/>
    <lineage>
        <taxon>Eukaryota</taxon>
        <taxon>Fungi</taxon>
        <taxon>Dikarya</taxon>
        <taxon>Basidiomycota</taxon>
        <taxon>Agaricomycotina</taxon>
        <taxon>Agaricomycetes</taxon>
        <taxon>Agaricomycetidae</taxon>
        <taxon>Boletales</taxon>
        <taxon>Boletales incertae sedis</taxon>
        <taxon>Leucogyrophana</taxon>
    </lineage>
</organism>
<evidence type="ECO:0000313" key="1">
    <source>
        <dbReference type="EMBL" id="KAH7926267.1"/>
    </source>
</evidence>
<reference evidence="1" key="1">
    <citation type="journal article" date="2021" name="New Phytol.">
        <title>Evolutionary innovations through gain and loss of genes in the ectomycorrhizal Boletales.</title>
        <authorList>
            <person name="Wu G."/>
            <person name="Miyauchi S."/>
            <person name="Morin E."/>
            <person name="Kuo A."/>
            <person name="Drula E."/>
            <person name="Varga T."/>
            <person name="Kohler A."/>
            <person name="Feng B."/>
            <person name="Cao Y."/>
            <person name="Lipzen A."/>
            <person name="Daum C."/>
            <person name="Hundley H."/>
            <person name="Pangilinan J."/>
            <person name="Johnson J."/>
            <person name="Barry K."/>
            <person name="LaButti K."/>
            <person name="Ng V."/>
            <person name="Ahrendt S."/>
            <person name="Min B."/>
            <person name="Choi I.G."/>
            <person name="Park H."/>
            <person name="Plett J.M."/>
            <person name="Magnuson J."/>
            <person name="Spatafora J.W."/>
            <person name="Nagy L.G."/>
            <person name="Henrissat B."/>
            <person name="Grigoriev I.V."/>
            <person name="Yang Z.L."/>
            <person name="Xu J."/>
            <person name="Martin F.M."/>
        </authorList>
    </citation>
    <scope>NUCLEOTIDE SEQUENCE</scope>
    <source>
        <strain evidence="1">KUC20120723A-06</strain>
    </source>
</reference>
<evidence type="ECO:0000313" key="2">
    <source>
        <dbReference type="Proteomes" id="UP000790709"/>
    </source>
</evidence>
<dbReference type="Proteomes" id="UP000790709">
    <property type="component" value="Unassembled WGS sequence"/>
</dbReference>
<sequence>MTASTGGNSSKVNASEEPLDVEGYPVAPPELKLEQVHVYVRHGERTPVKVRLSEPPASIPEHWKLCHAARNFRELIAGPIGHDDEPIRVKKLVETRSGLTAEGLCLLGELTDVGKEASCCSTYNFGAALRQLYVERLGFLPNILQRNEEAYFRSTNIPRTVESLQHIVHGLYPASKCDPEVVPAILVRNGVDENLVSNTMSCARLAILELEFAEAAAAAWNPLLEPLDGKLSKYLGGQPLRVDGKPRASGVLDTIRSATAHGLKVPPEFEEEDVVEAIETAVSSEWFAVKNEEGRRLGMGRLLDDVSQKMQHKVDHPSQDPMKILVHSTHDSTLAALCSTFDVFDEKWPPFTSSVTFELFKKQDIPAQQTTLQTLLGTMWKSHSSEHYVRMRYKNRNMVLPVCAAEGKHLPGSPEFCTLSAFQQRVKELTPTNWVAECTPRA</sequence>
<keyword evidence="2" id="KW-1185">Reference proteome</keyword>